<evidence type="ECO:0000256" key="5">
    <source>
        <dbReference type="ARBA" id="ARBA00034115"/>
    </source>
</evidence>
<dbReference type="InterPro" id="IPR022644">
    <property type="entry name" value="De-COase2_N"/>
</dbReference>
<evidence type="ECO:0000256" key="6">
    <source>
        <dbReference type="ARBA" id="ARBA00034138"/>
    </source>
</evidence>
<dbReference type="Gene3D" id="2.40.37.10">
    <property type="entry name" value="Lyase, Ornithine Decarboxylase, Chain A, domain 1"/>
    <property type="match status" value="1"/>
</dbReference>
<dbReference type="EMBL" id="JAELVR010000011">
    <property type="protein sequence ID" value="MBJ6373000.1"/>
    <property type="molecule type" value="Genomic_DNA"/>
</dbReference>
<dbReference type="PANTHER" id="PTHR11482:SF6">
    <property type="entry name" value="ORNITHINE DECARBOXYLASE 1-RELATED"/>
    <property type="match status" value="1"/>
</dbReference>
<evidence type="ECO:0000256" key="7">
    <source>
        <dbReference type="ARBA" id="ARBA00049127"/>
    </source>
</evidence>
<reference evidence="10" key="1">
    <citation type="submission" date="2020-12" db="EMBL/GenBank/DDBJ databases">
        <title>Sedimentitalea sp. nov., isolated from sand in Incheon.</title>
        <authorList>
            <person name="Kim W."/>
        </authorList>
    </citation>
    <scope>NUCLEOTIDE SEQUENCE</scope>
    <source>
        <strain evidence="10">CAU 1593</strain>
    </source>
</reference>
<dbReference type="InterPro" id="IPR022653">
    <property type="entry name" value="De-COase2_pyr-phos_BS"/>
</dbReference>
<keyword evidence="11" id="KW-1185">Reference proteome</keyword>
<dbReference type="SUPFAM" id="SSF50621">
    <property type="entry name" value="Alanine racemase C-terminal domain-like"/>
    <property type="match status" value="1"/>
</dbReference>
<dbReference type="GO" id="GO:0004586">
    <property type="term" value="F:ornithine decarboxylase activity"/>
    <property type="evidence" value="ECO:0007669"/>
    <property type="project" value="UniProtKB-EC"/>
</dbReference>
<dbReference type="AlphaFoldDB" id="A0A8J7J3J0"/>
<dbReference type="PRINTS" id="PR01182">
    <property type="entry name" value="ORNDCRBXLASE"/>
</dbReference>
<dbReference type="Pfam" id="PF02784">
    <property type="entry name" value="Orn_Arg_deC_N"/>
    <property type="match status" value="1"/>
</dbReference>
<accession>A0A8J7J3J0</accession>
<dbReference type="PROSITE" id="PS00879">
    <property type="entry name" value="ODR_DC_2_2"/>
    <property type="match status" value="1"/>
</dbReference>
<dbReference type="InterPro" id="IPR029066">
    <property type="entry name" value="PLP-binding_barrel"/>
</dbReference>
<keyword evidence="3 8" id="KW-0663">Pyridoxal phosphate</keyword>
<evidence type="ECO:0000313" key="11">
    <source>
        <dbReference type="Proteomes" id="UP000619079"/>
    </source>
</evidence>
<dbReference type="PROSITE" id="PS00878">
    <property type="entry name" value="ODR_DC_2_1"/>
    <property type="match status" value="1"/>
</dbReference>
<evidence type="ECO:0000256" key="4">
    <source>
        <dbReference type="ARBA" id="ARBA00023239"/>
    </source>
</evidence>
<feature type="modified residue" description="N6-(pyridoxal phosphate)lysine" evidence="8">
    <location>
        <position position="81"/>
    </location>
</feature>
<dbReference type="CDD" id="cd00622">
    <property type="entry name" value="PLPDE_III_ODC"/>
    <property type="match status" value="1"/>
</dbReference>
<dbReference type="InterPro" id="IPR000183">
    <property type="entry name" value="Orn/DAP/Arg_de-COase"/>
</dbReference>
<name>A0A8J7J3J0_9RHOB</name>
<dbReference type="Proteomes" id="UP000619079">
    <property type="component" value="Unassembled WGS sequence"/>
</dbReference>
<dbReference type="InterPro" id="IPR022657">
    <property type="entry name" value="De-COase2_CS"/>
</dbReference>
<dbReference type="GO" id="GO:0033387">
    <property type="term" value="P:putrescine biosynthetic process from arginine, via ornithine"/>
    <property type="evidence" value="ECO:0007669"/>
    <property type="project" value="TreeGrafter"/>
</dbReference>
<dbReference type="Gene3D" id="3.20.20.10">
    <property type="entry name" value="Alanine racemase"/>
    <property type="match status" value="1"/>
</dbReference>
<comment type="caution">
    <text evidence="10">The sequence shown here is derived from an EMBL/GenBank/DDBJ whole genome shotgun (WGS) entry which is preliminary data.</text>
</comment>
<dbReference type="InterPro" id="IPR009006">
    <property type="entry name" value="Ala_racemase/Decarboxylase_C"/>
</dbReference>
<comment type="similarity">
    <text evidence="2">Belongs to the Orn/Lys/Arg decarboxylase class-II family.</text>
</comment>
<dbReference type="FunFam" id="2.40.37.10:FF:000004">
    <property type="entry name" value="Ornithine decarboxylase"/>
    <property type="match status" value="1"/>
</dbReference>
<keyword evidence="4" id="KW-0456">Lyase</keyword>
<sequence>MELSGHIWPGLLEMTMNAIVTDLSAVTTVAPAASPASRIEAFLRTTRFDRPTLVLDIDAVARQYRALKAGLGRAHIHYAVKANPQREIIEELVNLGSGFDAASRAEIELCLSQGAEPARISFGNTVKRASDIAFAHHAGVTLFAADAEEELEKIAEHAPGARVYIRLIVDASEADWPLSRKFGCARDKAIALLDLSVALGLSPVGFSFHVGSQTRRAEMWTTTLDQVAEIWHAARAAGHDLTLLNIGGGFPAFYGEEIEAPTPYAAKVMELISARFGDVSQIMAEPGRGLVAEAGMIAAEVLLVSRKSDNDMYRWVYLDIGKFSGLAETMDEAIRYQFVTDRDHEETGACILAGPSCDSADVLYEKRPVALPLGLRAGDRFLIRNCGAYTSTYASVGFNGFPPLDIVVL</sequence>
<evidence type="ECO:0000313" key="10">
    <source>
        <dbReference type="EMBL" id="MBJ6373000.1"/>
    </source>
</evidence>
<dbReference type="GO" id="GO:0005737">
    <property type="term" value="C:cytoplasm"/>
    <property type="evidence" value="ECO:0007669"/>
    <property type="project" value="TreeGrafter"/>
</dbReference>
<evidence type="ECO:0000256" key="8">
    <source>
        <dbReference type="PIRSR" id="PIRSR600183-50"/>
    </source>
</evidence>
<comment type="pathway">
    <text evidence="5">Amine and polyamine biosynthesis; putrescine biosynthesis via L-ornithine pathway; putrescine from L-ornithine: step 1/1.</text>
</comment>
<organism evidence="10 11">
    <name type="scientific">Sedimentitalea arenosa</name>
    <dbReference type="NCBI Taxonomy" id="2798803"/>
    <lineage>
        <taxon>Bacteria</taxon>
        <taxon>Pseudomonadati</taxon>
        <taxon>Pseudomonadota</taxon>
        <taxon>Alphaproteobacteria</taxon>
        <taxon>Rhodobacterales</taxon>
        <taxon>Paracoccaceae</taxon>
        <taxon>Sedimentitalea</taxon>
    </lineage>
</organism>
<feature type="domain" description="Orn/DAP/Arg decarboxylase 2 N-terminal" evidence="9">
    <location>
        <begin position="59"/>
        <end position="292"/>
    </location>
</feature>
<gene>
    <name evidence="10" type="ORF">JF290_15850</name>
</gene>
<dbReference type="PRINTS" id="PR01179">
    <property type="entry name" value="ODADCRBXLASE"/>
</dbReference>
<dbReference type="FunFam" id="3.20.20.10:FF:000008">
    <property type="entry name" value="Ornithine decarboxylase"/>
    <property type="match status" value="1"/>
</dbReference>
<evidence type="ECO:0000256" key="3">
    <source>
        <dbReference type="ARBA" id="ARBA00022898"/>
    </source>
</evidence>
<comment type="cofactor">
    <cofactor evidence="1 8">
        <name>pyridoxal 5'-phosphate</name>
        <dbReference type="ChEBI" id="CHEBI:597326"/>
    </cofactor>
</comment>
<feature type="active site" description="Proton donor" evidence="8">
    <location>
        <position position="357"/>
    </location>
</feature>
<dbReference type="SUPFAM" id="SSF51419">
    <property type="entry name" value="PLP-binding barrel"/>
    <property type="match status" value="1"/>
</dbReference>
<protein>
    <recommendedName>
        <fullName evidence="6">ornithine decarboxylase</fullName>
        <ecNumber evidence="6">4.1.1.17</ecNumber>
    </recommendedName>
</protein>
<evidence type="ECO:0000256" key="1">
    <source>
        <dbReference type="ARBA" id="ARBA00001933"/>
    </source>
</evidence>
<dbReference type="EC" id="4.1.1.17" evidence="6"/>
<evidence type="ECO:0000259" key="9">
    <source>
        <dbReference type="Pfam" id="PF02784"/>
    </source>
</evidence>
<dbReference type="InterPro" id="IPR002433">
    <property type="entry name" value="Orn_de-COase"/>
</dbReference>
<dbReference type="PANTHER" id="PTHR11482">
    <property type="entry name" value="ARGININE/DIAMINOPIMELATE/ORNITHINE DECARBOXYLASE"/>
    <property type="match status" value="1"/>
</dbReference>
<evidence type="ECO:0000256" key="2">
    <source>
        <dbReference type="ARBA" id="ARBA00008872"/>
    </source>
</evidence>
<proteinExistence type="inferred from homology"/>
<comment type="catalytic activity">
    <reaction evidence="7">
        <text>L-ornithine + H(+) = putrescine + CO2</text>
        <dbReference type="Rhea" id="RHEA:22964"/>
        <dbReference type="ChEBI" id="CHEBI:15378"/>
        <dbReference type="ChEBI" id="CHEBI:16526"/>
        <dbReference type="ChEBI" id="CHEBI:46911"/>
        <dbReference type="ChEBI" id="CHEBI:326268"/>
        <dbReference type="EC" id="4.1.1.17"/>
    </reaction>
</comment>